<dbReference type="GO" id="GO:0016020">
    <property type="term" value="C:membrane"/>
    <property type="evidence" value="ECO:0007669"/>
    <property type="project" value="UniProtKB-SubCell"/>
</dbReference>
<reference evidence="6" key="1">
    <citation type="submission" date="2024-06" db="UniProtKB">
        <authorList>
            <consortium name="RefSeq"/>
        </authorList>
    </citation>
    <scope>NUCLEOTIDE SEQUENCE [LARGE SCALE GENOMIC DNA]</scope>
</reference>
<dbReference type="InterPro" id="IPR036259">
    <property type="entry name" value="MFS_trans_sf"/>
</dbReference>
<keyword evidence="2 5" id="KW-0812">Transmembrane</keyword>
<dbReference type="SUPFAM" id="SSF103473">
    <property type="entry name" value="MFS general substrate transporter"/>
    <property type="match status" value="1"/>
</dbReference>
<feature type="transmembrane region" description="Helical" evidence="5">
    <location>
        <begin position="410"/>
        <end position="435"/>
    </location>
</feature>
<feature type="transmembrane region" description="Helical" evidence="5">
    <location>
        <begin position="63"/>
        <end position="83"/>
    </location>
</feature>
<dbReference type="OrthoDB" id="422206at2759"/>
<dbReference type="Proteomes" id="UP000694844">
    <property type="component" value="Chromosome 1"/>
</dbReference>
<evidence type="ECO:0000256" key="1">
    <source>
        <dbReference type="ARBA" id="ARBA00004141"/>
    </source>
</evidence>
<reference evidence="7" key="2">
    <citation type="submission" date="2025-08" db="UniProtKB">
        <authorList>
            <consortium name="RefSeq"/>
        </authorList>
    </citation>
    <scope>IDENTIFICATION</scope>
    <source>
        <tissue evidence="7">Whole sample</tissue>
    </source>
</reference>
<dbReference type="AlphaFoldDB" id="A0A8B8EY18"/>
<feature type="transmembrane region" description="Helical" evidence="5">
    <location>
        <begin position="152"/>
        <end position="171"/>
    </location>
</feature>
<dbReference type="KEGG" id="cvn:111137635"/>
<feature type="transmembrane region" description="Helical" evidence="5">
    <location>
        <begin position="90"/>
        <end position="111"/>
    </location>
</feature>
<dbReference type="GO" id="GO:0022857">
    <property type="term" value="F:transmembrane transporter activity"/>
    <property type="evidence" value="ECO:0007669"/>
    <property type="project" value="InterPro"/>
</dbReference>
<keyword evidence="4 5" id="KW-0472">Membrane</keyword>
<protein>
    <submittedName>
        <fullName evidence="7">Disrupted in renal carcinoma protein 2 homolog isoform X1</fullName>
    </submittedName>
</protein>
<sequence length="501" mass="54824">MEEDDDPRAPLLPVEGRVYRRRWYILMIFGMINFLQNIVWNTWGPIAQSAEVVFEWTDSQIGQFANMGNIAYLITVFPVCYLIEKLGLRWSIVGCTLLIFIGTGLRCITYEKEAATWLSYTCAVLNGIGGVVPFAGPSLVANTWFPLNERATATAITSVFMYLGIGISFIIGSELVASPEYKNSTGANNISDIHHNLRFSSLNVQSTPLIENSTVDVVTNYDSMRKDIMILLYSECGLAGVIFLMCLVYLPSKPPTPPSASASIQRTNYKEALGSVARNYALILLCLASAIPNGVFGSWQAVLDVLLDPIGLNQKEAGWLGFYMTVAGGVSGLLVGRFSDIFLKNTKFFLILMYGGSTLSYVWFSLVSAGVISPSKVQIYISTIIGGMLINGSLPLVFEMGSELAFPVSEAIVGGLLTCLINLSGIIFLLVLLIPNIGTSWMSWSLVGSLVLGFVFLFLFPARYSRTDIDIRVQVQDDSENAESKATKTSVAERTTIYTGN</sequence>
<dbReference type="RefSeq" id="XP_022344894.1">
    <property type="nucleotide sequence ID" value="XM_022489186.1"/>
</dbReference>
<feature type="transmembrane region" description="Helical" evidence="5">
    <location>
        <begin position="23"/>
        <end position="43"/>
    </location>
</feature>
<dbReference type="Pfam" id="PF07690">
    <property type="entry name" value="MFS_1"/>
    <property type="match status" value="1"/>
</dbReference>
<evidence type="ECO:0000313" key="6">
    <source>
        <dbReference type="Proteomes" id="UP000694844"/>
    </source>
</evidence>
<gene>
    <name evidence="7" type="primary">LOC111137635</name>
</gene>
<feature type="transmembrane region" description="Helical" evidence="5">
    <location>
        <begin position="117"/>
        <end position="140"/>
    </location>
</feature>
<evidence type="ECO:0000256" key="2">
    <source>
        <dbReference type="ARBA" id="ARBA00022692"/>
    </source>
</evidence>
<name>A0A8B8EY18_CRAVI</name>
<keyword evidence="3 5" id="KW-1133">Transmembrane helix</keyword>
<evidence type="ECO:0000313" key="7">
    <source>
        <dbReference type="RefSeq" id="XP_022344894.1"/>
    </source>
</evidence>
<feature type="transmembrane region" description="Helical" evidence="5">
    <location>
        <begin position="348"/>
        <end position="373"/>
    </location>
</feature>
<dbReference type="GeneID" id="111137635"/>
<accession>A0A8B8EY18</accession>
<evidence type="ECO:0000256" key="3">
    <source>
        <dbReference type="ARBA" id="ARBA00022989"/>
    </source>
</evidence>
<dbReference type="PANTHER" id="PTHR10924:SF27">
    <property type="entry name" value="SOLUTE CARRIER FAMILY 49 MEMBER 4"/>
    <property type="match status" value="1"/>
</dbReference>
<feature type="transmembrane region" description="Helical" evidence="5">
    <location>
        <begin position="319"/>
        <end position="336"/>
    </location>
</feature>
<organism evidence="6 7">
    <name type="scientific">Crassostrea virginica</name>
    <name type="common">Eastern oyster</name>
    <dbReference type="NCBI Taxonomy" id="6565"/>
    <lineage>
        <taxon>Eukaryota</taxon>
        <taxon>Metazoa</taxon>
        <taxon>Spiralia</taxon>
        <taxon>Lophotrochozoa</taxon>
        <taxon>Mollusca</taxon>
        <taxon>Bivalvia</taxon>
        <taxon>Autobranchia</taxon>
        <taxon>Pteriomorphia</taxon>
        <taxon>Ostreida</taxon>
        <taxon>Ostreoidea</taxon>
        <taxon>Ostreidae</taxon>
        <taxon>Crassostrea</taxon>
    </lineage>
</organism>
<evidence type="ECO:0000256" key="5">
    <source>
        <dbReference type="SAM" id="Phobius"/>
    </source>
</evidence>
<feature type="transmembrane region" description="Helical" evidence="5">
    <location>
        <begin position="228"/>
        <end position="250"/>
    </location>
</feature>
<dbReference type="InterPro" id="IPR049680">
    <property type="entry name" value="FLVCR1-2_SLC49-like"/>
</dbReference>
<keyword evidence="6" id="KW-1185">Reference proteome</keyword>
<feature type="transmembrane region" description="Helical" evidence="5">
    <location>
        <begin position="441"/>
        <end position="462"/>
    </location>
</feature>
<feature type="transmembrane region" description="Helical" evidence="5">
    <location>
        <begin position="379"/>
        <end position="398"/>
    </location>
</feature>
<evidence type="ECO:0000256" key="4">
    <source>
        <dbReference type="ARBA" id="ARBA00023136"/>
    </source>
</evidence>
<dbReference type="InterPro" id="IPR011701">
    <property type="entry name" value="MFS"/>
</dbReference>
<comment type="subcellular location">
    <subcellularLocation>
        <location evidence="1">Membrane</location>
        <topology evidence="1">Multi-pass membrane protein</topology>
    </subcellularLocation>
</comment>
<dbReference type="Gene3D" id="1.20.1250.20">
    <property type="entry name" value="MFS general substrate transporter like domains"/>
    <property type="match status" value="2"/>
</dbReference>
<dbReference type="PANTHER" id="PTHR10924">
    <property type="entry name" value="MAJOR FACILITATOR SUPERFAMILY PROTEIN-RELATED"/>
    <property type="match status" value="1"/>
</dbReference>
<feature type="transmembrane region" description="Helical" evidence="5">
    <location>
        <begin position="280"/>
        <end position="299"/>
    </location>
</feature>
<proteinExistence type="predicted"/>